<comment type="caution">
    <text evidence="1">The sequence shown here is derived from an EMBL/GenBank/DDBJ whole genome shotgun (WGS) entry which is preliminary data.</text>
</comment>
<protein>
    <submittedName>
        <fullName evidence="1">Protein RKD1</fullName>
    </submittedName>
</protein>
<keyword evidence="2" id="KW-1185">Reference proteome</keyword>
<proteinExistence type="predicted"/>
<sequence>MAESAATTDASETLIEAEPSTQDMDLETPIAATEEQLPAADSKRSREDSGEDSAGAKKLKVEKSAEEDRLDQLEGTEGDKESDRVEKSADDSAGAKKLKVEKSAEEDRLDQLEGTEGDKESDRVEKSGEDSAGAKKLKVEKSAEEDRLDQLEGTEGDKESDRVSVGPKSFVSSVEMFDYFYKFLHYWPPNVNVNKFEQMVLLELLKKGHPEPEKKIGNGISAFQVRFHPQFKSRCFFIIRNDESVDDFSFRKCVDHILPLPENMQAKSDVNKALGGGGGGHGKRGGGGGGRGGGRGRGYGRGRGRGVANRSLVNYKKLERFSLSLSLSLSLSPFLSLKKMEMGSQWVVDEWSRYEVMAKQEDEETFTFPTQLLPPLDFSGYSALDCQYDHLSMQESVMDALPLMGIYPTHPLCSTLDLVPSPSAIQEDFLFGYGNGYGVLNQEISPVGFEIEPHSQNQPLLLCDNTEETEEEYVKEKRVNNKRCREEKSNSSKTLSRKTISEYFYMPITQAAKEMNIGLTLLKKKCRELGIRRWPHRKLMSLQTLIKNVQEMDKGETKGAEGRLKEAIDVLEQERKLMEEVPDMQLEDKTKRLRQACFKASYKKRKLMGTVDPHSSSSSSSSIRASNTNATTVDFYGTWEDEEEEEEIRSLLSDCFSCSNILL</sequence>
<gene>
    <name evidence="1" type="ORF">LOK49_LG04G01924</name>
</gene>
<organism evidence="1 2">
    <name type="scientific">Camellia lanceoleosa</name>
    <dbReference type="NCBI Taxonomy" id="1840588"/>
    <lineage>
        <taxon>Eukaryota</taxon>
        <taxon>Viridiplantae</taxon>
        <taxon>Streptophyta</taxon>
        <taxon>Embryophyta</taxon>
        <taxon>Tracheophyta</taxon>
        <taxon>Spermatophyta</taxon>
        <taxon>Magnoliopsida</taxon>
        <taxon>eudicotyledons</taxon>
        <taxon>Gunneridae</taxon>
        <taxon>Pentapetalae</taxon>
        <taxon>asterids</taxon>
        <taxon>Ericales</taxon>
        <taxon>Theaceae</taxon>
        <taxon>Camellia</taxon>
    </lineage>
</organism>
<evidence type="ECO:0000313" key="2">
    <source>
        <dbReference type="Proteomes" id="UP001060215"/>
    </source>
</evidence>
<name>A0ACC0I4H1_9ERIC</name>
<dbReference type="EMBL" id="CM045759">
    <property type="protein sequence ID" value="KAI8020401.1"/>
    <property type="molecule type" value="Genomic_DNA"/>
</dbReference>
<evidence type="ECO:0000313" key="1">
    <source>
        <dbReference type="EMBL" id="KAI8020401.1"/>
    </source>
</evidence>
<accession>A0ACC0I4H1</accession>
<dbReference type="Proteomes" id="UP001060215">
    <property type="component" value="Chromosome 2"/>
</dbReference>
<reference evidence="1 2" key="1">
    <citation type="journal article" date="2022" name="Plant J.">
        <title>Chromosome-level genome of Camellia lanceoleosa provides a valuable resource for understanding genome evolution and self-incompatibility.</title>
        <authorList>
            <person name="Gong W."/>
            <person name="Xiao S."/>
            <person name="Wang L."/>
            <person name="Liao Z."/>
            <person name="Chang Y."/>
            <person name="Mo W."/>
            <person name="Hu G."/>
            <person name="Li W."/>
            <person name="Zhao G."/>
            <person name="Zhu H."/>
            <person name="Hu X."/>
            <person name="Ji K."/>
            <person name="Xiang X."/>
            <person name="Song Q."/>
            <person name="Yuan D."/>
            <person name="Jin S."/>
            <person name="Zhang L."/>
        </authorList>
    </citation>
    <scope>NUCLEOTIDE SEQUENCE [LARGE SCALE GENOMIC DNA]</scope>
    <source>
        <strain evidence="1">SQ_2022a</strain>
    </source>
</reference>